<feature type="region of interest" description="Disordered" evidence="1">
    <location>
        <begin position="1"/>
        <end position="24"/>
    </location>
</feature>
<organism evidence="3 4">
    <name type="scientific">Dioscorea cayennensis subsp. rotundata</name>
    <name type="common">White Guinea yam</name>
    <name type="synonym">Dioscorea rotundata</name>
    <dbReference type="NCBI Taxonomy" id="55577"/>
    <lineage>
        <taxon>Eukaryota</taxon>
        <taxon>Viridiplantae</taxon>
        <taxon>Streptophyta</taxon>
        <taxon>Embryophyta</taxon>
        <taxon>Tracheophyta</taxon>
        <taxon>Spermatophyta</taxon>
        <taxon>Magnoliopsida</taxon>
        <taxon>Liliopsida</taxon>
        <taxon>Dioscoreales</taxon>
        <taxon>Dioscoreaceae</taxon>
        <taxon>Dioscorea</taxon>
    </lineage>
</organism>
<evidence type="ECO:0000259" key="2">
    <source>
        <dbReference type="SMART" id="SM00597"/>
    </source>
</evidence>
<feature type="domain" description="TTF-type" evidence="2">
    <location>
        <begin position="85"/>
        <end position="176"/>
    </location>
</feature>
<dbReference type="PANTHER" id="PTHR45749:SF34">
    <property type="entry name" value="ZINC FINGER MYM-TYPE PROTEIN 1-LIKE"/>
    <property type="match status" value="1"/>
</dbReference>
<sequence length="309" mass="35483">MDKLLTKRPTSTESSVKDNNATTSSSLKRARVEFDQNNLIADPGLRMLIEKYDANIRDEVRQSYVAKGPCQPKTHDFPKKKYGNQNRCFNPSWFESFPWLEYSVEKDYAFCLWCYLFKPTTYGLQSMSDVFSKTGYNNWKNAISTFRDHEGNVTSIHNFSADKLELQGLAFWGHDESSSSKNKGNFLELLYWYGARVDKIAKTLKANAPGNNQMTAPKIQKDLVHSCAKKVRSLIIEDISDQIFSLMVDEDRDISVKEQMAIVLRYVDSRGQVIERFLCIEHVIDTSSKTLKETIDDLFAKYGLSLSRL</sequence>
<evidence type="ECO:0000313" key="3">
    <source>
        <dbReference type="Proteomes" id="UP001515500"/>
    </source>
</evidence>
<dbReference type="AlphaFoldDB" id="A0AB40BJP3"/>
<dbReference type="Proteomes" id="UP001515500">
    <property type="component" value="Chromosome 6"/>
</dbReference>
<evidence type="ECO:0000313" key="4">
    <source>
        <dbReference type="RefSeq" id="XP_039127583.1"/>
    </source>
</evidence>
<dbReference type="GeneID" id="120263685"/>
<feature type="compositionally biased region" description="Polar residues" evidence="1">
    <location>
        <begin position="8"/>
        <end position="24"/>
    </location>
</feature>
<dbReference type="InterPro" id="IPR025398">
    <property type="entry name" value="DUF4371"/>
</dbReference>
<dbReference type="SMART" id="SM00597">
    <property type="entry name" value="ZnF_TTF"/>
    <property type="match status" value="1"/>
</dbReference>
<dbReference type="RefSeq" id="XP_039127583.1">
    <property type="nucleotide sequence ID" value="XM_039271649.1"/>
</dbReference>
<name>A0AB40BJP3_DIOCR</name>
<proteinExistence type="predicted"/>
<accession>A0AB40BJP3</accession>
<dbReference type="Pfam" id="PF14291">
    <property type="entry name" value="DUF4371"/>
    <property type="match status" value="1"/>
</dbReference>
<dbReference type="InterPro" id="IPR006580">
    <property type="entry name" value="Znf_TTF"/>
</dbReference>
<reference evidence="4" key="1">
    <citation type="submission" date="2025-08" db="UniProtKB">
        <authorList>
            <consortium name="RefSeq"/>
        </authorList>
    </citation>
    <scope>IDENTIFICATION</scope>
</reference>
<protein>
    <submittedName>
        <fullName evidence="4">Uncharacterized protein LOC120263685</fullName>
    </submittedName>
</protein>
<evidence type="ECO:0000256" key="1">
    <source>
        <dbReference type="SAM" id="MobiDB-lite"/>
    </source>
</evidence>
<gene>
    <name evidence="4" type="primary">LOC120263685</name>
</gene>
<dbReference type="PANTHER" id="PTHR45749">
    <property type="match status" value="1"/>
</dbReference>
<keyword evidence="3" id="KW-1185">Reference proteome</keyword>